<dbReference type="STRING" id="112498.A0A2D3UMB0"/>
<comment type="cofactor">
    <cofactor evidence="1 5">
        <name>Zn(2+)</name>
        <dbReference type="ChEBI" id="CHEBI:29105"/>
    </cofactor>
</comment>
<dbReference type="PROSITE" id="PS00059">
    <property type="entry name" value="ADH_ZINC"/>
    <property type="match status" value="1"/>
</dbReference>
<evidence type="ECO:0000259" key="6">
    <source>
        <dbReference type="SMART" id="SM00829"/>
    </source>
</evidence>
<keyword evidence="4" id="KW-0560">Oxidoreductase</keyword>
<dbReference type="Gene3D" id="3.40.50.720">
    <property type="entry name" value="NAD(P)-binding Rossmann-like Domain"/>
    <property type="match status" value="1"/>
</dbReference>
<comment type="similarity">
    <text evidence="5">Belongs to the zinc-containing alcohol dehydrogenase family.</text>
</comment>
<organism evidence="7 8">
    <name type="scientific">Ramularia collo-cygni</name>
    <dbReference type="NCBI Taxonomy" id="112498"/>
    <lineage>
        <taxon>Eukaryota</taxon>
        <taxon>Fungi</taxon>
        <taxon>Dikarya</taxon>
        <taxon>Ascomycota</taxon>
        <taxon>Pezizomycotina</taxon>
        <taxon>Dothideomycetes</taxon>
        <taxon>Dothideomycetidae</taxon>
        <taxon>Mycosphaerellales</taxon>
        <taxon>Mycosphaerellaceae</taxon>
        <taxon>Ramularia</taxon>
    </lineage>
</organism>
<keyword evidence="2 5" id="KW-0479">Metal-binding</keyword>
<evidence type="ECO:0000313" key="8">
    <source>
        <dbReference type="Proteomes" id="UP000225277"/>
    </source>
</evidence>
<evidence type="ECO:0000256" key="5">
    <source>
        <dbReference type="RuleBase" id="RU361277"/>
    </source>
</evidence>
<keyword evidence="8" id="KW-1185">Reference proteome</keyword>
<dbReference type="EMBL" id="FJUY01000001">
    <property type="protein sequence ID" value="CZT15051.1"/>
    <property type="molecule type" value="Genomic_DNA"/>
</dbReference>
<dbReference type="GeneID" id="35606835"/>
<sequence length="344" mass="37451">MYSFQSPQEQAKHTLRTYHFSPENSSYSLQTTELPIPPTSVLIKTTHSGICHTDIHAKPSGCGLGHEGIGHIAALGSSIVSFQVGDRVGWGWLHTSCKQCKTCKSGYPQYCHQARGFAFTDTDQGSMSTARIIDVDLIVRIPDEIPSLYAAPLMCAGASTFEALYAAGVSADSHVGVVGVGGLGHMATLFAKAMGCEVTAISRTEGKREDARALGADHFILSSPNMKMGDKGEGIDVLLITSAAVPDFKSFLPLLARRATIVLMTIQGDSIEVPYMDFVLPGHRMVASTECGRENWKRMLEFVAEKGIVPWVEEFEISDKGIETAFERLEGGKMRYRGVLSWRE</sequence>
<dbReference type="InterPro" id="IPR036291">
    <property type="entry name" value="NAD(P)-bd_dom_sf"/>
</dbReference>
<feature type="domain" description="Enoyl reductase (ER)" evidence="6">
    <location>
        <begin position="13"/>
        <end position="340"/>
    </location>
</feature>
<proteinExistence type="inferred from homology"/>
<evidence type="ECO:0000256" key="1">
    <source>
        <dbReference type="ARBA" id="ARBA00001947"/>
    </source>
</evidence>
<dbReference type="InterPro" id="IPR047109">
    <property type="entry name" value="CAD-like"/>
</dbReference>
<dbReference type="FunFam" id="3.40.50.720:FF:000022">
    <property type="entry name" value="Cinnamyl alcohol dehydrogenase"/>
    <property type="match status" value="1"/>
</dbReference>
<dbReference type="InterPro" id="IPR013149">
    <property type="entry name" value="ADH-like_C"/>
</dbReference>
<dbReference type="CDD" id="cd05283">
    <property type="entry name" value="CAD1"/>
    <property type="match status" value="1"/>
</dbReference>
<dbReference type="OrthoDB" id="1879366at2759"/>
<dbReference type="AlphaFoldDB" id="A0A2D3UMB0"/>
<accession>A0A2D3UMB0</accession>
<dbReference type="InterPro" id="IPR020843">
    <property type="entry name" value="ER"/>
</dbReference>
<keyword evidence="3 5" id="KW-0862">Zinc</keyword>
<dbReference type="Proteomes" id="UP000225277">
    <property type="component" value="Unassembled WGS sequence"/>
</dbReference>
<dbReference type="InterPro" id="IPR013154">
    <property type="entry name" value="ADH-like_N"/>
</dbReference>
<evidence type="ECO:0000313" key="7">
    <source>
        <dbReference type="EMBL" id="CZT15051.1"/>
    </source>
</evidence>
<dbReference type="SUPFAM" id="SSF50129">
    <property type="entry name" value="GroES-like"/>
    <property type="match status" value="1"/>
</dbReference>
<gene>
    <name evidence="7" type="ORF">RCC_12282</name>
</gene>
<dbReference type="GO" id="GO:0008270">
    <property type="term" value="F:zinc ion binding"/>
    <property type="evidence" value="ECO:0007669"/>
    <property type="project" value="InterPro"/>
</dbReference>
<dbReference type="SMART" id="SM00829">
    <property type="entry name" value="PKS_ER"/>
    <property type="match status" value="1"/>
</dbReference>
<reference evidence="7 8" key="1">
    <citation type="submission" date="2016-03" db="EMBL/GenBank/DDBJ databases">
        <authorList>
            <person name="Ploux O."/>
        </authorList>
    </citation>
    <scope>NUCLEOTIDE SEQUENCE [LARGE SCALE GENOMIC DNA]</scope>
    <source>
        <strain evidence="7 8">URUG2</strain>
    </source>
</reference>
<evidence type="ECO:0000256" key="4">
    <source>
        <dbReference type="ARBA" id="ARBA00023002"/>
    </source>
</evidence>
<dbReference type="RefSeq" id="XP_023621948.1">
    <property type="nucleotide sequence ID" value="XM_023766180.1"/>
</dbReference>
<dbReference type="PANTHER" id="PTHR42683">
    <property type="entry name" value="ALDEHYDE REDUCTASE"/>
    <property type="match status" value="1"/>
</dbReference>
<dbReference type="Pfam" id="PF00107">
    <property type="entry name" value="ADH_zinc_N"/>
    <property type="match status" value="1"/>
</dbReference>
<evidence type="ECO:0000256" key="2">
    <source>
        <dbReference type="ARBA" id="ARBA00022723"/>
    </source>
</evidence>
<dbReference type="SUPFAM" id="SSF51735">
    <property type="entry name" value="NAD(P)-binding Rossmann-fold domains"/>
    <property type="match status" value="1"/>
</dbReference>
<dbReference type="GO" id="GO:0016616">
    <property type="term" value="F:oxidoreductase activity, acting on the CH-OH group of donors, NAD or NADP as acceptor"/>
    <property type="evidence" value="ECO:0007669"/>
    <property type="project" value="InterPro"/>
</dbReference>
<evidence type="ECO:0000256" key="3">
    <source>
        <dbReference type="ARBA" id="ARBA00022833"/>
    </source>
</evidence>
<name>A0A2D3UMB0_9PEZI</name>
<dbReference type="InterPro" id="IPR011032">
    <property type="entry name" value="GroES-like_sf"/>
</dbReference>
<dbReference type="Pfam" id="PF08240">
    <property type="entry name" value="ADH_N"/>
    <property type="match status" value="1"/>
</dbReference>
<dbReference type="Gene3D" id="3.90.180.10">
    <property type="entry name" value="Medium-chain alcohol dehydrogenases, catalytic domain"/>
    <property type="match status" value="1"/>
</dbReference>
<protein>
    <submittedName>
        <fullName evidence="7">Related to ADH7-NADP(H)-dependent alcohol dehydrogenase</fullName>
    </submittedName>
</protein>
<dbReference type="InterPro" id="IPR002328">
    <property type="entry name" value="ADH_Zn_CS"/>
</dbReference>